<keyword evidence="2" id="KW-1185">Reference proteome</keyword>
<sequence>MTRTPRPGARCPVCGLDQGFDPWGSDGLTPSFAICSCCFIEFGYEDASNAGVMTARAAWIEAGCPWRGSVSERPAAWDPQVQLIDSLKLP</sequence>
<protein>
    <submittedName>
        <fullName evidence="1">Uncharacterized protein</fullName>
    </submittedName>
</protein>
<organism evidence="1 2">
    <name type="scientific">Kitasatospora setae (strain ATCC 33774 / DSM 43861 / JCM 3304 / KCC A-0304 / NBRC 14216 / KM-6054)</name>
    <name type="common">Streptomyces setae</name>
    <dbReference type="NCBI Taxonomy" id="452652"/>
    <lineage>
        <taxon>Bacteria</taxon>
        <taxon>Bacillati</taxon>
        <taxon>Actinomycetota</taxon>
        <taxon>Actinomycetes</taxon>
        <taxon>Kitasatosporales</taxon>
        <taxon>Streptomycetaceae</taxon>
        <taxon>Kitasatospora</taxon>
    </lineage>
</organism>
<dbReference type="KEGG" id="ksk:KSE_22410"/>
<dbReference type="AlphaFoldDB" id="E4NA31"/>
<dbReference type="Proteomes" id="UP000007076">
    <property type="component" value="Chromosome"/>
</dbReference>
<reference evidence="1 2" key="1">
    <citation type="journal article" date="2010" name="DNA Res.">
        <title>Genome sequence of Kitasatospora setae NBRC 14216T: an evolutionary snapshot of the family Streptomycetaceae.</title>
        <authorList>
            <person name="Ichikawa N."/>
            <person name="Oguchi A."/>
            <person name="Ikeda H."/>
            <person name="Ishikawa J."/>
            <person name="Kitani S."/>
            <person name="Watanabe Y."/>
            <person name="Nakamura S."/>
            <person name="Katano Y."/>
            <person name="Kishi E."/>
            <person name="Sasagawa M."/>
            <person name="Ankai A."/>
            <person name="Fukui S."/>
            <person name="Hashimoto Y."/>
            <person name="Kamata S."/>
            <person name="Otoguro M."/>
            <person name="Tanikawa S."/>
            <person name="Nihira T."/>
            <person name="Horinouchi S."/>
            <person name="Ohnishi Y."/>
            <person name="Hayakawa M."/>
            <person name="Kuzuyama T."/>
            <person name="Arisawa A."/>
            <person name="Nomoto F."/>
            <person name="Miura H."/>
            <person name="Takahashi Y."/>
            <person name="Fujita N."/>
        </authorList>
    </citation>
    <scope>NUCLEOTIDE SEQUENCE [LARGE SCALE GENOMIC DNA]</scope>
    <source>
        <strain evidence="2">ATCC 33774 / DSM 43861 / JCM 3304 / KCC A-0304 / NBRC 14216 / KM-6054</strain>
    </source>
</reference>
<evidence type="ECO:0000313" key="2">
    <source>
        <dbReference type="Proteomes" id="UP000007076"/>
    </source>
</evidence>
<accession>E4NA31</accession>
<dbReference type="HOGENOM" id="CLU_160746_1_0_11"/>
<dbReference type="EMBL" id="AP010968">
    <property type="protein sequence ID" value="BAJ28062.1"/>
    <property type="molecule type" value="Genomic_DNA"/>
</dbReference>
<proteinExistence type="predicted"/>
<gene>
    <name evidence="1" type="ordered locus">KSE_22410</name>
</gene>
<dbReference type="STRING" id="452652.KSE_22410"/>
<name>E4NA31_KITSK</name>
<evidence type="ECO:0000313" key="1">
    <source>
        <dbReference type="EMBL" id="BAJ28062.1"/>
    </source>
</evidence>